<dbReference type="CDD" id="cd00431">
    <property type="entry name" value="cysteine_hydrolases"/>
    <property type="match status" value="1"/>
</dbReference>
<dbReference type="Pfam" id="PF00857">
    <property type="entry name" value="Isochorismatase"/>
    <property type="match status" value="1"/>
</dbReference>
<name>A0A2N7QCY4_9BACT</name>
<feature type="domain" description="Isochorismatase-like" evidence="2">
    <location>
        <begin position="3"/>
        <end position="141"/>
    </location>
</feature>
<evidence type="ECO:0000259" key="2">
    <source>
        <dbReference type="Pfam" id="PF00857"/>
    </source>
</evidence>
<dbReference type="PANTHER" id="PTHR43540:SF6">
    <property type="entry name" value="ISOCHORISMATASE-LIKE DOMAIN-CONTAINING PROTEIN"/>
    <property type="match status" value="1"/>
</dbReference>
<evidence type="ECO:0000313" key="4">
    <source>
        <dbReference type="Proteomes" id="UP000235619"/>
    </source>
</evidence>
<dbReference type="GO" id="GO:0008908">
    <property type="term" value="F:isochorismatase activity"/>
    <property type="evidence" value="ECO:0007669"/>
    <property type="project" value="InterPro"/>
</dbReference>
<dbReference type="PANTHER" id="PTHR43540">
    <property type="entry name" value="PEROXYUREIDOACRYLATE/UREIDOACRYLATE AMIDOHYDROLASE-RELATED"/>
    <property type="match status" value="1"/>
</dbReference>
<organism evidence="3 4">
    <name type="scientific">Thermodesulfobacterium geofontis</name>
    <dbReference type="NCBI Taxonomy" id="1295609"/>
    <lineage>
        <taxon>Bacteria</taxon>
        <taxon>Pseudomonadati</taxon>
        <taxon>Thermodesulfobacteriota</taxon>
        <taxon>Thermodesulfobacteria</taxon>
        <taxon>Thermodesulfobacteriales</taxon>
        <taxon>Thermodesulfobacteriaceae</taxon>
        <taxon>Thermodesulfobacterium</taxon>
    </lineage>
</organism>
<sequence length="148" mass="16832">KRAEEIIPEIVKLKKEFKEKGYPVIYLCDAHEPGDEEFSAFAPHCIRGSKGAQVVEELSPDSTDLVIYKTRFSGFYRTNLEAILRSLGIKELYLTGVCTSICVMDTAADAFYRGFKIKVPVKAVADFDEEFHNFALKRLKKIYKAELI</sequence>
<dbReference type="InterPro" id="IPR036380">
    <property type="entry name" value="Isochorismatase-like_sf"/>
</dbReference>
<proteinExistence type="predicted"/>
<dbReference type="InterPro" id="IPR016291">
    <property type="entry name" value="Isochorismatase"/>
</dbReference>
<dbReference type="PRINTS" id="PR01398">
    <property type="entry name" value="ISCHRISMTASE"/>
</dbReference>
<comment type="caution">
    <text evidence="3">The sequence shown here is derived from an EMBL/GenBank/DDBJ whole genome shotgun (WGS) entry which is preliminary data.</text>
</comment>
<gene>
    <name evidence="3" type="ORF">C0169_04565</name>
</gene>
<feature type="non-terminal residue" evidence="3">
    <location>
        <position position="1"/>
    </location>
</feature>
<evidence type="ECO:0000256" key="1">
    <source>
        <dbReference type="ARBA" id="ARBA00022801"/>
    </source>
</evidence>
<reference evidence="3 4" key="1">
    <citation type="submission" date="2018-01" db="EMBL/GenBank/DDBJ databases">
        <title>Metagenomic assembled genomes from two thermal pools in the Uzon Caldera, Kamchatka, Russia.</title>
        <authorList>
            <person name="Wilkins L."/>
            <person name="Ettinger C."/>
        </authorList>
    </citation>
    <scope>NUCLEOTIDE SEQUENCE [LARGE SCALE GENOMIC DNA]</scope>
    <source>
        <strain evidence="3">ARK-04</strain>
    </source>
</reference>
<dbReference type="AlphaFoldDB" id="A0A2N7QCY4"/>
<dbReference type="Gene3D" id="3.40.50.850">
    <property type="entry name" value="Isochorismatase-like"/>
    <property type="match status" value="1"/>
</dbReference>
<dbReference type="SUPFAM" id="SSF52499">
    <property type="entry name" value="Isochorismatase-like hydrolases"/>
    <property type="match status" value="1"/>
</dbReference>
<dbReference type="InterPro" id="IPR050272">
    <property type="entry name" value="Isochorismatase-like_hydrls"/>
</dbReference>
<protein>
    <submittedName>
        <fullName evidence="3">Nicotinamidase</fullName>
    </submittedName>
</protein>
<dbReference type="InterPro" id="IPR000868">
    <property type="entry name" value="Isochorismatase-like_dom"/>
</dbReference>
<dbReference type="Proteomes" id="UP000235619">
    <property type="component" value="Unassembled WGS sequence"/>
</dbReference>
<evidence type="ECO:0000313" key="3">
    <source>
        <dbReference type="EMBL" id="PMP96405.1"/>
    </source>
</evidence>
<dbReference type="EMBL" id="PNJD01000274">
    <property type="protein sequence ID" value="PMP96405.1"/>
    <property type="molecule type" value="Genomic_DNA"/>
</dbReference>
<keyword evidence="1" id="KW-0378">Hydrolase</keyword>
<accession>A0A2N7QCY4</accession>